<protein>
    <submittedName>
        <fullName evidence="1">Uncharacterized protein</fullName>
    </submittedName>
</protein>
<proteinExistence type="predicted"/>
<sequence>MARVSCLECNCTAKKCDSTGYGRKCCPDCNHPEAMKLVGEHFAKAINASRLADAEPSAHGSRAWSAAGELHMRIAEFAMAFEVQAAPFAPITVPPAGDQ</sequence>
<organism evidence="1 2">
    <name type="scientific">Mycobacterium phage Avocado</name>
    <dbReference type="NCBI Taxonomy" id="2024302"/>
    <lineage>
        <taxon>Viruses</taxon>
        <taxon>Duplodnaviria</taxon>
        <taxon>Heunggongvirae</taxon>
        <taxon>Uroviricota</taxon>
        <taxon>Caudoviricetes</taxon>
        <taxon>Gclasvirinae</taxon>
        <taxon>Avocadovirus</taxon>
        <taxon>Avocadovirus avocado</taxon>
    </lineage>
</organism>
<name>A0A222Z0H7_9CAUD</name>
<keyword evidence="2" id="KW-1185">Reference proteome</keyword>
<dbReference type="Proteomes" id="UP000224104">
    <property type="component" value="Genome"/>
</dbReference>
<gene>
    <name evidence="1" type="ORF">SEA_AVOCADO_55</name>
</gene>
<evidence type="ECO:0000313" key="1">
    <source>
        <dbReference type="EMBL" id="ASR77256.1"/>
    </source>
</evidence>
<accession>A0A222Z0H7</accession>
<dbReference type="EMBL" id="MF141540">
    <property type="protein sequence ID" value="ASR77256.1"/>
    <property type="molecule type" value="Genomic_DNA"/>
</dbReference>
<evidence type="ECO:0000313" key="2">
    <source>
        <dbReference type="Proteomes" id="UP000224104"/>
    </source>
</evidence>
<reference evidence="1 2" key="1">
    <citation type="submission" date="2017-05" db="EMBL/GenBank/DDBJ databases">
        <authorList>
            <person name="Butela K.A."/>
            <person name="Hudson L."/>
            <person name="Clayton A.L."/>
            <person name="Cole J.H."/>
            <person name="Evancho G.L."/>
            <person name="Galassi L.C."/>
            <person name="Harvey A.K."/>
            <person name="Haubrick H.C."/>
            <person name="Henry M."/>
            <person name="Heslop K.L."/>
            <person name="Hughes P.M."/>
            <person name="Iezzi J."/>
            <person name="Jones J.C."/>
            <person name="Kolawole F.O."/>
            <person name="Loucks E.J."/>
            <person name="McCready J.R."/>
            <person name="McGowan S.M."/>
            <person name="Minear S.E."/>
            <person name="Poole Y.A."/>
            <person name="Reese R.J."/>
            <person name="Romagnoli K.M."/>
            <person name="Schell I.N."/>
            <person name="Sudadi S."/>
            <person name="Sutherin B.R."/>
            <person name="Edgington N.P."/>
            <person name="Garlena R.A."/>
            <person name="Russell D.A."/>
            <person name="Pope W.H."/>
            <person name="Jacobs-Sera D."/>
            <person name="Hendrix R.W."/>
            <person name="Hatfull G.F."/>
        </authorList>
    </citation>
    <scope>NUCLEOTIDE SEQUENCE [LARGE SCALE GENOMIC DNA]</scope>
</reference>